<sequence>MIAGLINYYRQQQSCGKRKKQNVAKPRLPDETT</sequence>
<evidence type="ECO:0000313" key="2">
    <source>
        <dbReference type="EMBL" id="DAE27218.1"/>
    </source>
</evidence>
<organism evidence="2">
    <name type="scientific">virus sp. ctuWX8</name>
    <dbReference type="NCBI Taxonomy" id="2826816"/>
    <lineage>
        <taxon>Viruses</taxon>
    </lineage>
</organism>
<feature type="region of interest" description="Disordered" evidence="1">
    <location>
        <begin position="14"/>
        <end position="33"/>
    </location>
</feature>
<proteinExistence type="predicted"/>
<accession>A0A8S5R7V8</accession>
<name>A0A8S5R7V8_9VIRU</name>
<reference evidence="2" key="1">
    <citation type="journal article" date="2021" name="Proc. Natl. Acad. Sci. U.S.A.">
        <title>A Catalog of Tens of Thousands of Viruses from Human Metagenomes Reveals Hidden Associations with Chronic Diseases.</title>
        <authorList>
            <person name="Tisza M.J."/>
            <person name="Buck C.B."/>
        </authorList>
    </citation>
    <scope>NUCLEOTIDE SEQUENCE</scope>
    <source>
        <strain evidence="2">CtuWX8</strain>
    </source>
</reference>
<evidence type="ECO:0000256" key="1">
    <source>
        <dbReference type="SAM" id="MobiDB-lite"/>
    </source>
</evidence>
<protein>
    <submittedName>
        <fullName evidence="2">Uncharacterized protein</fullName>
    </submittedName>
</protein>
<dbReference type="EMBL" id="BK015831">
    <property type="protein sequence ID" value="DAE27218.1"/>
    <property type="molecule type" value="Genomic_DNA"/>
</dbReference>